<accession>I2GFG7</accession>
<feature type="domain" description="UspA" evidence="2">
    <location>
        <begin position="1"/>
        <end position="142"/>
    </location>
</feature>
<dbReference type="Proteomes" id="UP000009309">
    <property type="component" value="Unassembled WGS sequence"/>
</dbReference>
<dbReference type="PANTHER" id="PTHR46268">
    <property type="entry name" value="STRESS RESPONSE PROTEIN NHAX"/>
    <property type="match status" value="1"/>
</dbReference>
<proteinExistence type="inferred from homology"/>
<evidence type="ECO:0000313" key="3">
    <source>
        <dbReference type="EMBL" id="CCH52642.1"/>
    </source>
</evidence>
<dbReference type="InterPro" id="IPR006015">
    <property type="entry name" value="Universal_stress_UspA"/>
</dbReference>
<reference evidence="3 4" key="1">
    <citation type="journal article" date="2012" name="J. Bacteriol.">
        <title>Genome Sequence of the Filamentous Bacterium Fibrisoma limi BUZ 3T.</title>
        <authorList>
            <person name="Filippini M."/>
            <person name="Qi W."/>
            <person name="Jaenicke S."/>
            <person name="Goesmann A."/>
            <person name="Smits T.H."/>
            <person name="Bagheri H.C."/>
        </authorList>
    </citation>
    <scope>NUCLEOTIDE SEQUENCE [LARGE SCALE GENOMIC DNA]</scope>
    <source>
        <strain evidence="4">BUZ 3T</strain>
    </source>
</reference>
<evidence type="ECO:0000259" key="2">
    <source>
        <dbReference type="Pfam" id="PF00582"/>
    </source>
</evidence>
<dbReference type="OrthoDB" id="1522603at2"/>
<dbReference type="InterPro" id="IPR006016">
    <property type="entry name" value="UspA"/>
</dbReference>
<dbReference type="AlphaFoldDB" id="I2GFG7"/>
<dbReference type="Gene3D" id="3.40.50.12370">
    <property type="match status" value="1"/>
</dbReference>
<name>I2GFG7_9BACT</name>
<dbReference type="PRINTS" id="PR01438">
    <property type="entry name" value="UNVRSLSTRESS"/>
</dbReference>
<gene>
    <name evidence="3" type="ORF">BN8_01656</name>
</gene>
<dbReference type="EMBL" id="CAIT01000005">
    <property type="protein sequence ID" value="CCH52642.1"/>
    <property type="molecule type" value="Genomic_DNA"/>
</dbReference>
<dbReference type="SUPFAM" id="SSF52402">
    <property type="entry name" value="Adenine nucleotide alpha hydrolases-like"/>
    <property type="match status" value="2"/>
</dbReference>
<organism evidence="3 4">
    <name type="scientific">Fibrisoma limi BUZ 3</name>
    <dbReference type="NCBI Taxonomy" id="1185876"/>
    <lineage>
        <taxon>Bacteria</taxon>
        <taxon>Pseudomonadati</taxon>
        <taxon>Bacteroidota</taxon>
        <taxon>Cytophagia</taxon>
        <taxon>Cytophagales</taxon>
        <taxon>Spirosomataceae</taxon>
        <taxon>Fibrisoma</taxon>
    </lineage>
</organism>
<dbReference type="CDD" id="cd00293">
    <property type="entry name" value="USP-like"/>
    <property type="match status" value="1"/>
</dbReference>
<comment type="similarity">
    <text evidence="1">Belongs to the universal stress protein A family.</text>
</comment>
<dbReference type="eggNOG" id="COG0589">
    <property type="taxonomic scope" value="Bacteria"/>
</dbReference>
<dbReference type="STRING" id="1185876.BN8_01656"/>
<dbReference type="Pfam" id="PF00582">
    <property type="entry name" value="Usp"/>
    <property type="match status" value="1"/>
</dbReference>
<dbReference type="PANTHER" id="PTHR46268:SF6">
    <property type="entry name" value="UNIVERSAL STRESS PROTEIN UP12"/>
    <property type="match status" value="1"/>
</dbReference>
<dbReference type="RefSeq" id="WP_009281226.1">
    <property type="nucleotide sequence ID" value="NZ_CAIT01000005.1"/>
</dbReference>
<comment type="caution">
    <text evidence="3">The sequence shown here is derived from an EMBL/GenBank/DDBJ whole genome shotgun (WGS) entry which is preliminary data.</text>
</comment>
<sequence>MKRIVLATDFSANANNAARYAVRLARDSQATLVLLHAYHYPPENPLKAGDFPLSIQLMREQSEKAMKRLGADLHAYAGGPVTIQSVLKEGYTLPSIQQTIRNMKADLLIMSTVGTAPQSAQLFGSIATDMIPVTTVPLLLIPPGVTYAPVKNIVLGVDLNTPPDVVAFDAAIRLVGRLGGVVNVLCINDQPEAPAIRERAGNIRHLLRDVPHTLSIQAGDEVFEALLGFAHTSKADLIMMLPQVHGWFSRLFNEGETQRVARLTDIPLLAVT</sequence>
<evidence type="ECO:0000313" key="4">
    <source>
        <dbReference type="Proteomes" id="UP000009309"/>
    </source>
</evidence>
<keyword evidence="4" id="KW-1185">Reference proteome</keyword>
<evidence type="ECO:0000256" key="1">
    <source>
        <dbReference type="ARBA" id="ARBA00008791"/>
    </source>
</evidence>
<protein>
    <submittedName>
        <fullName evidence="3">UspA domain protein</fullName>
    </submittedName>
</protein>